<dbReference type="GO" id="GO:0031012">
    <property type="term" value="C:extracellular matrix"/>
    <property type="evidence" value="ECO:0007669"/>
    <property type="project" value="TreeGrafter"/>
</dbReference>
<dbReference type="GO" id="GO:0061343">
    <property type="term" value="P:cell adhesion involved in heart morphogenesis"/>
    <property type="evidence" value="ECO:0007669"/>
    <property type="project" value="TreeGrafter"/>
</dbReference>
<evidence type="ECO:0000313" key="1">
    <source>
        <dbReference type="EMBL" id="CAI6366421.1"/>
    </source>
</evidence>
<dbReference type="AlphaFoldDB" id="A0AAV0XEA1"/>
<dbReference type="PANTHER" id="PTHR33395:SF22">
    <property type="entry name" value="REVERSE TRANSCRIPTASE DOMAIN-CONTAINING PROTEIN"/>
    <property type="match status" value="1"/>
</dbReference>
<protein>
    <recommendedName>
        <fullName evidence="3">Reverse transcriptase domain-containing protein</fullName>
    </recommendedName>
</protein>
<dbReference type="GO" id="GO:0007508">
    <property type="term" value="P:larval heart development"/>
    <property type="evidence" value="ECO:0007669"/>
    <property type="project" value="TreeGrafter"/>
</dbReference>
<organism evidence="1 2">
    <name type="scientific">Macrosiphum euphorbiae</name>
    <name type="common">potato aphid</name>
    <dbReference type="NCBI Taxonomy" id="13131"/>
    <lineage>
        <taxon>Eukaryota</taxon>
        <taxon>Metazoa</taxon>
        <taxon>Ecdysozoa</taxon>
        <taxon>Arthropoda</taxon>
        <taxon>Hexapoda</taxon>
        <taxon>Insecta</taxon>
        <taxon>Pterygota</taxon>
        <taxon>Neoptera</taxon>
        <taxon>Paraneoptera</taxon>
        <taxon>Hemiptera</taxon>
        <taxon>Sternorrhyncha</taxon>
        <taxon>Aphidomorpha</taxon>
        <taxon>Aphidoidea</taxon>
        <taxon>Aphididae</taxon>
        <taxon>Macrosiphini</taxon>
        <taxon>Macrosiphum</taxon>
    </lineage>
</organism>
<proteinExistence type="predicted"/>
<keyword evidence="2" id="KW-1185">Reference proteome</keyword>
<evidence type="ECO:0008006" key="3">
    <source>
        <dbReference type="Google" id="ProtNLM"/>
    </source>
</evidence>
<accession>A0AAV0XEA1</accession>
<sequence>MFQFNNICNSKNDILDYVISNNNSINVILNKFPVVNVDLYHPPLEISCVVSLLKIKDLKYNEIVYDWEKANYYQIHLSLSSINWLDIFLNNNIESNISLFYSLLSNIINSFVPTYIKRNSSYPIWFSNELKSLINQKKKAHYNFKYLKSYSNYIKFSNLRTKCKNLRHIDYSTYLKNVQNNVISNPKYFWKFFNDKKPKNDLPNLMQFNDKEASDGQSIVDMFKEYFSSVYTSPLTNPNYKHNISNSIPNICNTNISLMDIFNELDNLNINLCPGPDNISPKFLYNCRFILSYPIHYLFKQSLSSGTFPSLFKIVYISALFKKGDRSSVLNYRPISIISIIPKIFTKLINDKLFPILKNIIIKEQHGFLTKRSTITNLATFKQTIFESFNMNTQTDMI</sequence>
<comment type="caution">
    <text evidence="1">The sequence shown here is derived from an EMBL/GenBank/DDBJ whole genome shotgun (WGS) entry which is preliminary data.</text>
</comment>
<reference evidence="1 2" key="1">
    <citation type="submission" date="2023-01" db="EMBL/GenBank/DDBJ databases">
        <authorList>
            <person name="Whitehead M."/>
        </authorList>
    </citation>
    <scope>NUCLEOTIDE SEQUENCE [LARGE SCALE GENOMIC DNA]</scope>
</reference>
<gene>
    <name evidence="1" type="ORF">MEUPH1_LOCUS21008</name>
</gene>
<evidence type="ECO:0000313" key="2">
    <source>
        <dbReference type="Proteomes" id="UP001160148"/>
    </source>
</evidence>
<dbReference type="EMBL" id="CARXXK010000004">
    <property type="protein sequence ID" value="CAI6366421.1"/>
    <property type="molecule type" value="Genomic_DNA"/>
</dbReference>
<dbReference type="PANTHER" id="PTHR33395">
    <property type="entry name" value="TRANSCRIPTASE, PUTATIVE-RELATED-RELATED"/>
    <property type="match status" value="1"/>
</dbReference>
<dbReference type="Proteomes" id="UP001160148">
    <property type="component" value="Unassembled WGS sequence"/>
</dbReference>
<name>A0AAV0XEA1_9HEMI</name>